<feature type="domain" description="Serpin" evidence="6">
    <location>
        <begin position="13"/>
        <end position="375"/>
    </location>
</feature>
<keyword evidence="8" id="KW-1185">Reference proteome</keyword>
<dbReference type="InterPro" id="IPR036186">
    <property type="entry name" value="Serpin_sf"/>
</dbReference>
<dbReference type="InterPro" id="IPR042178">
    <property type="entry name" value="Serpin_sf_1"/>
</dbReference>
<reference evidence="7" key="3">
    <citation type="submission" date="2025-09" db="UniProtKB">
        <authorList>
            <consortium name="Ensembl"/>
        </authorList>
    </citation>
    <scope>IDENTIFICATION</scope>
</reference>
<evidence type="ECO:0000256" key="2">
    <source>
        <dbReference type="ARBA" id="ARBA00022490"/>
    </source>
</evidence>
<evidence type="ECO:0000313" key="7">
    <source>
        <dbReference type="Ensembl" id="ENSSHAP00000032771.1"/>
    </source>
</evidence>
<protein>
    <recommendedName>
        <fullName evidence="6">Serpin domain-containing protein</fullName>
    </recommendedName>
</protein>
<dbReference type="Gene3D" id="2.30.39.10">
    <property type="entry name" value="Alpha-1-antitrypsin, domain 1"/>
    <property type="match status" value="1"/>
</dbReference>
<dbReference type="GO" id="GO:0005737">
    <property type="term" value="C:cytoplasm"/>
    <property type="evidence" value="ECO:0007669"/>
    <property type="project" value="UniProtKB-SubCell"/>
</dbReference>
<dbReference type="Proteomes" id="UP000007648">
    <property type="component" value="Unassembled WGS sequence"/>
</dbReference>
<gene>
    <name evidence="7" type="primary">LOC105749634</name>
</gene>
<keyword evidence="2" id="KW-0963">Cytoplasm</keyword>
<evidence type="ECO:0000256" key="1">
    <source>
        <dbReference type="ARBA" id="ARBA00004496"/>
    </source>
</evidence>
<dbReference type="GO" id="GO:0004867">
    <property type="term" value="F:serine-type endopeptidase inhibitor activity"/>
    <property type="evidence" value="ECO:0007669"/>
    <property type="project" value="UniProtKB-KW"/>
</dbReference>
<dbReference type="RefSeq" id="XP_031802061.1">
    <property type="nucleotide sequence ID" value="XM_031946201.1"/>
</dbReference>
<dbReference type="InterPro" id="IPR042185">
    <property type="entry name" value="Serpin_sf_2"/>
</dbReference>
<evidence type="ECO:0000313" key="8">
    <source>
        <dbReference type="Proteomes" id="UP000007648"/>
    </source>
</evidence>
<dbReference type="GeneID" id="105749634"/>
<dbReference type="PANTHER" id="PTHR11461:SF204">
    <property type="entry name" value="SERPIN B6"/>
    <property type="match status" value="1"/>
</dbReference>
<evidence type="ECO:0000256" key="5">
    <source>
        <dbReference type="RuleBase" id="RU000411"/>
    </source>
</evidence>
<sequence>MDIFSEGNVTFAITLLKKLCEEKPQNVVFSPPSISFTLKMILLGTKKETATQIAQLLSLNKKRDILWGFRLLISEMNKSSTWYQLQTTNKIFGENTLNFVQSFRKACFKFCNSVMEDVCFSQEAGAIRNYINDWVAKKTEDNILEALPDGLVDPLSLLVFVNAINFKASWEQAFDPRHTYTDVLKINQNEKKFQIMKMKEEFLTYPLEELNGQLFIFPYRGMELTMILVFSTIGDLTKLEKGLTYERFITWTKPETMALMENHDEIFFLPKIKIEETCDLEHILSTLGMSDAFDEQRADFSGMFMLKPLYLSKVLHKSYLEINEEGIKASAATIAAEIPTAAKRSEGLKTNGFFLFFIWSYKTKSILFCGRVSTP</sequence>
<dbReference type="SMART" id="SM00093">
    <property type="entry name" value="SERPIN"/>
    <property type="match status" value="1"/>
</dbReference>
<comment type="similarity">
    <text evidence="5">Belongs to the serpin family.</text>
</comment>
<reference evidence="7" key="2">
    <citation type="submission" date="2025-08" db="UniProtKB">
        <authorList>
            <consortium name="Ensembl"/>
        </authorList>
    </citation>
    <scope>IDENTIFICATION</scope>
</reference>
<evidence type="ECO:0000256" key="4">
    <source>
        <dbReference type="ARBA" id="ARBA00022900"/>
    </source>
</evidence>
<evidence type="ECO:0000256" key="3">
    <source>
        <dbReference type="ARBA" id="ARBA00022690"/>
    </source>
</evidence>
<dbReference type="Gene3D" id="3.30.497.10">
    <property type="entry name" value="Antithrombin, subunit I, domain 2"/>
    <property type="match status" value="1"/>
</dbReference>
<dbReference type="Ensembl" id="ENSSHAT00000034374.1">
    <property type="protein sequence ID" value="ENSSHAP00000032771.1"/>
    <property type="gene ID" value="ENSSHAG00000023988.1"/>
</dbReference>
<dbReference type="GO" id="GO:0005615">
    <property type="term" value="C:extracellular space"/>
    <property type="evidence" value="ECO:0007669"/>
    <property type="project" value="InterPro"/>
</dbReference>
<dbReference type="InParanoid" id="A0A7N4V1X8"/>
<dbReference type="SUPFAM" id="SSF56574">
    <property type="entry name" value="Serpins"/>
    <property type="match status" value="1"/>
</dbReference>
<dbReference type="InterPro" id="IPR000215">
    <property type="entry name" value="Serpin_fam"/>
</dbReference>
<organism evidence="7 8">
    <name type="scientific">Sarcophilus harrisii</name>
    <name type="common">Tasmanian devil</name>
    <name type="synonym">Sarcophilus laniarius</name>
    <dbReference type="NCBI Taxonomy" id="9305"/>
    <lineage>
        <taxon>Eukaryota</taxon>
        <taxon>Metazoa</taxon>
        <taxon>Chordata</taxon>
        <taxon>Craniata</taxon>
        <taxon>Vertebrata</taxon>
        <taxon>Euteleostomi</taxon>
        <taxon>Mammalia</taxon>
        <taxon>Metatheria</taxon>
        <taxon>Dasyuromorphia</taxon>
        <taxon>Dasyuridae</taxon>
        <taxon>Sarcophilus</taxon>
    </lineage>
</organism>
<proteinExistence type="inferred from homology"/>
<name>A0A7N4V1X8_SARHA</name>
<keyword evidence="3" id="KW-0646">Protease inhibitor</keyword>
<dbReference type="GeneTree" id="ENSGT00940000154835"/>
<comment type="subcellular location">
    <subcellularLocation>
        <location evidence="1">Cytoplasm</location>
    </subcellularLocation>
</comment>
<reference evidence="7 8" key="1">
    <citation type="journal article" date="2011" name="Proc. Natl. Acad. Sci. U.S.A.">
        <title>Genetic diversity and population structure of the endangered marsupial Sarcophilus harrisii (Tasmanian devil).</title>
        <authorList>
            <person name="Miller W."/>
            <person name="Hayes V.M."/>
            <person name="Ratan A."/>
            <person name="Petersen D.C."/>
            <person name="Wittekindt N.E."/>
            <person name="Miller J."/>
            <person name="Walenz B."/>
            <person name="Knight J."/>
            <person name="Qi J."/>
            <person name="Zhao F."/>
            <person name="Wang Q."/>
            <person name="Bedoya-Reina O.C."/>
            <person name="Katiyar N."/>
            <person name="Tomsho L.P."/>
            <person name="Kasson L.M."/>
            <person name="Hardie R.A."/>
            <person name="Woodbridge P."/>
            <person name="Tindall E.A."/>
            <person name="Bertelsen M.F."/>
            <person name="Dixon D."/>
            <person name="Pyecroft S."/>
            <person name="Helgen K.M."/>
            <person name="Lesk A.M."/>
            <person name="Pringle T.H."/>
            <person name="Patterson N."/>
            <person name="Zhang Y."/>
            <person name="Kreiss A."/>
            <person name="Woods G.M."/>
            <person name="Jones M.E."/>
            <person name="Schuster S.C."/>
        </authorList>
    </citation>
    <scope>NUCLEOTIDE SEQUENCE [LARGE SCALE GENOMIC DNA]</scope>
</reference>
<dbReference type="InterPro" id="IPR023796">
    <property type="entry name" value="Serpin_dom"/>
</dbReference>
<accession>A0A7N4V1X8</accession>
<dbReference type="PANTHER" id="PTHR11461">
    <property type="entry name" value="SERINE PROTEASE INHIBITOR, SERPIN"/>
    <property type="match status" value="1"/>
</dbReference>
<keyword evidence="4" id="KW-0722">Serine protease inhibitor</keyword>
<dbReference type="AlphaFoldDB" id="A0A7N4V1X8"/>
<evidence type="ECO:0000259" key="6">
    <source>
        <dbReference type="SMART" id="SM00093"/>
    </source>
</evidence>
<dbReference type="Pfam" id="PF00079">
    <property type="entry name" value="Serpin"/>
    <property type="match status" value="1"/>
</dbReference>